<dbReference type="PANTHER" id="PTHR33295">
    <property type="entry name" value="ATPASE"/>
    <property type="match status" value="1"/>
</dbReference>
<feature type="domain" description="AAA" evidence="1">
    <location>
        <begin position="35"/>
        <end position="165"/>
    </location>
</feature>
<dbReference type="OrthoDB" id="371918at2157"/>
<protein>
    <recommendedName>
        <fullName evidence="5">ATPase</fullName>
    </recommendedName>
</protein>
<dbReference type="Proteomes" id="UP000002727">
    <property type="component" value="Chromosome"/>
</dbReference>
<organism evidence="3 4">
    <name type="scientific">Thermococcus onnurineus (strain NA1)</name>
    <dbReference type="NCBI Taxonomy" id="523850"/>
    <lineage>
        <taxon>Archaea</taxon>
        <taxon>Methanobacteriati</taxon>
        <taxon>Methanobacteriota</taxon>
        <taxon>Thermococci</taxon>
        <taxon>Thermococcales</taxon>
        <taxon>Thermococcaceae</taxon>
        <taxon>Thermococcus</taxon>
    </lineage>
</organism>
<dbReference type="RefSeq" id="WP_012572851.1">
    <property type="nucleotide sequence ID" value="NC_011529.1"/>
</dbReference>
<dbReference type="PATRIC" id="fig|523850.10.peg.1902"/>
<dbReference type="EMBL" id="CP000855">
    <property type="protein sequence ID" value="ACJ17379.1"/>
    <property type="molecule type" value="Genomic_DNA"/>
</dbReference>
<evidence type="ECO:0000259" key="1">
    <source>
        <dbReference type="Pfam" id="PF13173"/>
    </source>
</evidence>
<feature type="domain" description="DUF4143" evidence="2">
    <location>
        <begin position="223"/>
        <end position="372"/>
    </location>
</feature>
<proteinExistence type="predicted"/>
<evidence type="ECO:0008006" key="5">
    <source>
        <dbReference type="Google" id="ProtNLM"/>
    </source>
</evidence>
<dbReference type="Pfam" id="PF13173">
    <property type="entry name" value="AAA_14"/>
    <property type="match status" value="1"/>
</dbReference>
<evidence type="ECO:0000259" key="2">
    <source>
        <dbReference type="Pfam" id="PF13635"/>
    </source>
</evidence>
<reference evidence="3 4" key="1">
    <citation type="journal article" date="2008" name="J. Bacteriol.">
        <title>The complete genome sequence of Thermococcus onnurineus NA1 reveals a mixed heterotrophic and carboxydotrophic metabolism.</title>
        <authorList>
            <person name="Lee H.S."/>
            <person name="Kang S.G."/>
            <person name="Bae S.S."/>
            <person name="Lim J.K."/>
            <person name="Cho Y."/>
            <person name="Kim Y.J."/>
            <person name="Jeon J.H."/>
            <person name="Cha S.S."/>
            <person name="Kwon K.K."/>
            <person name="Kim H.T."/>
            <person name="Park C.J."/>
            <person name="Lee H.W."/>
            <person name="Kim S.I."/>
            <person name="Chun J."/>
            <person name="Colwell R.R."/>
            <person name="Kim S.J."/>
            <person name="Lee J.H."/>
        </authorList>
    </citation>
    <scope>NUCLEOTIDE SEQUENCE [LARGE SCALE GENOMIC DNA]</scope>
    <source>
        <strain evidence="3 4">NA1</strain>
    </source>
</reference>
<evidence type="ECO:0000313" key="4">
    <source>
        <dbReference type="Proteomes" id="UP000002727"/>
    </source>
</evidence>
<dbReference type="SUPFAM" id="SSF52540">
    <property type="entry name" value="P-loop containing nucleoside triphosphate hydrolases"/>
    <property type="match status" value="1"/>
</dbReference>
<dbReference type="HOGENOM" id="CLU_041527_0_0_2"/>
<keyword evidence="4" id="KW-1185">Reference proteome</keyword>
<dbReference type="AlphaFoldDB" id="B6YVQ5"/>
<evidence type="ECO:0000313" key="3">
    <source>
        <dbReference type="EMBL" id="ACJ17379.1"/>
    </source>
</evidence>
<dbReference type="Pfam" id="PF13635">
    <property type="entry name" value="DUF4143"/>
    <property type="match status" value="1"/>
</dbReference>
<gene>
    <name evidence="3" type="ordered locus">TON_1888</name>
</gene>
<dbReference type="eggNOG" id="arCOG03167">
    <property type="taxonomic scope" value="Archaea"/>
</dbReference>
<name>B6YVQ5_THEON</name>
<dbReference type="InterPro" id="IPR027417">
    <property type="entry name" value="P-loop_NTPase"/>
</dbReference>
<dbReference type="GeneID" id="7017560"/>
<sequence>MSREETIAQIVMDYLNLSVEGVERELRVSEDIRINKAITIIGPRRAGKTFYILQKFSKLRKAGKAAVFFPLDDDRIYPPTPDDLSTLVRVFYELFPDADEKYLFLDEIQNVPNWELFVKRVMERDGFRVYLTGSSSKLLSREIATALRGRTLTFEMLPFSFREFLRAKGIEVGRYLSTREEAVVKTLLREYLEFGGFPEVVLIEDTYLKRKTLSEYVDVMLYRDVVERHGVKNLKAVRLFLKLLITSFAKEFSVNRTARYMKGIGVDVSKNTLYSYFDYFEEAYVIFPLKKFSYNLREVEKSLPKVYVVDTGLINAYSLRFGETIGRLIENAVFLELRRREKELYYFKDERGREVDFLVKDGKDISELIQVSYSLEAPETFEREISALVNASEKLDCENLTIINWNRDDILEVGGKKVRLIPLWKFLLGGEGNDSP</sequence>
<dbReference type="PANTHER" id="PTHR33295:SF8">
    <property type="entry name" value="AAA+ ATPASE DOMAIN-CONTAINING PROTEIN"/>
    <property type="match status" value="1"/>
</dbReference>
<accession>B6YVQ5</accession>
<dbReference type="InterPro" id="IPR025420">
    <property type="entry name" value="DUF4143"/>
</dbReference>
<dbReference type="KEGG" id="ton:TON_1888"/>
<dbReference type="InterPro" id="IPR041682">
    <property type="entry name" value="AAA_14"/>
</dbReference>
<dbReference type="STRING" id="523850.TON_1888"/>